<dbReference type="Pfam" id="PF13453">
    <property type="entry name" value="Zn_ribbon_TFIIB"/>
    <property type="match status" value="2"/>
</dbReference>
<reference evidence="2" key="1">
    <citation type="submission" date="2020-10" db="EMBL/GenBank/DDBJ databases">
        <authorList>
            <person name="Gilroy R."/>
        </authorList>
    </citation>
    <scope>NUCLEOTIDE SEQUENCE</scope>
    <source>
        <strain evidence="2">CHK154-7741</strain>
    </source>
</reference>
<proteinExistence type="predicted"/>
<evidence type="ECO:0000313" key="3">
    <source>
        <dbReference type="Proteomes" id="UP000886748"/>
    </source>
</evidence>
<evidence type="ECO:0000259" key="1">
    <source>
        <dbReference type="Pfam" id="PF13453"/>
    </source>
</evidence>
<dbReference type="AlphaFoldDB" id="A0A9D1SRI4"/>
<gene>
    <name evidence="2" type="ORF">IAD26_08130</name>
</gene>
<accession>A0A9D1SRI4</accession>
<evidence type="ECO:0000313" key="2">
    <source>
        <dbReference type="EMBL" id="HIU93083.1"/>
    </source>
</evidence>
<feature type="domain" description="Transcription factor zinc-finger" evidence="1">
    <location>
        <begin position="9"/>
        <end position="49"/>
    </location>
</feature>
<protein>
    <submittedName>
        <fullName evidence="2">Zf-TFIIB domain-containing protein</fullName>
    </submittedName>
</protein>
<name>A0A9D1SRI4_9CLOT</name>
<dbReference type="InterPro" id="IPR027392">
    <property type="entry name" value="TF_Znf"/>
</dbReference>
<dbReference type="Proteomes" id="UP000886748">
    <property type="component" value="Unassembled WGS sequence"/>
</dbReference>
<reference evidence="2" key="2">
    <citation type="journal article" date="2021" name="PeerJ">
        <title>Extensive microbial diversity within the chicken gut microbiome revealed by metagenomics and culture.</title>
        <authorList>
            <person name="Gilroy R."/>
            <person name="Ravi A."/>
            <person name="Getino M."/>
            <person name="Pursley I."/>
            <person name="Horton D.L."/>
            <person name="Alikhan N.F."/>
            <person name="Baker D."/>
            <person name="Gharbi K."/>
            <person name="Hall N."/>
            <person name="Watson M."/>
            <person name="Adriaenssens E.M."/>
            <person name="Foster-Nyarko E."/>
            <person name="Jarju S."/>
            <person name="Secka A."/>
            <person name="Antonio M."/>
            <person name="Oren A."/>
            <person name="Chaudhuri R.R."/>
            <person name="La Ragione R."/>
            <person name="Hildebrand F."/>
            <person name="Pallen M.J."/>
        </authorList>
    </citation>
    <scope>NUCLEOTIDE SEQUENCE</scope>
    <source>
        <strain evidence="2">CHK154-7741</strain>
    </source>
</reference>
<organism evidence="2 3">
    <name type="scientific">Candidatus Limenecus avicola</name>
    <dbReference type="NCBI Taxonomy" id="2840847"/>
    <lineage>
        <taxon>Bacteria</taxon>
        <taxon>Bacillati</taxon>
        <taxon>Bacillota</taxon>
        <taxon>Clostridia</taxon>
        <taxon>Eubacteriales</taxon>
        <taxon>Clostridiaceae</taxon>
        <taxon>Clostridiaceae incertae sedis</taxon>
        <taxon>Candidatus Limenecus</taxon>
    </lineage>
</organism>
<feature type="domain" description="Transcription factor zinc-finger" evidence="1">
    <location>
        <begin position="79"/>
        <end position="117"/>
    </location>
</feature>
<dbReference type="EMBL" id="DVOD01000059">
    <property type="protein sequence ID" value="HIU93083.1"/>
    <property type="molecule type" value="Genomic_DNA"/>
</dbReference>
<sequence>MKDNYEFIKCPACGQIMKKVYLEDQGFMVDICLDGCGGLWLDNRELNKLDEHKEDITPLKEAYKGKTFEHVDKTKIRECPLCHKPMVKNNVSAKQEILIDECYSCGGKFFDKDELEQMRAQYHSDEERIADVKKLAQDSHSMQLILETMLSKEEFGQY</sequence>
<comment type="caution">
    <text evidence="2">The sequence shown here is derived from an EMBL/GenBank/DDBJ whole genome shotgun (WGS) entry which is preliminary data.</text>
</comment>